<organism evidence="1 2">
    <name type="scientific">Candidatus Pelethenecus faecipullorum</name>
    <dbReference type="NCBI Taxonomy" id="2840900"/>
    <lineage>
        <taxon>Bacteria</taxon>
        <taxon>Bacillati</taxon>
        <taxon>Mycoplasmatota</taxon>
        <taxon>Mollicutes</taxon>
        <taxon>Candidatus Pelethenecus</taxon>
    </lineage>
</organism>
<comment type="caution">
    <text evidence="1">The sequence shown here is derived from an EMBL/GenBank/DDBJ whole genome shotgun (WGS) entry which is preliminary data.</text>
</comment>
<evidence type="ECO:0000313" key="1">
    <source>
        <dbReference type="EMBL" id="HIT50149.1"/>
    </source>
</evidence>
<name>A0A9D1KKA9_9MOLU</name>
<dbReference type="EMBL" id="DVLF01000117">
    <property type="protein sequence ID" value="HIT50149.1"/>
    <property type="molecule type" value="Genomic_DNA"/>
</dbReference>
<proteinExistence type="predicted"/>
<sequence>IIGEPNVQFNVSNPATVEHTCATIVNRIPSLLKAEPGYVTVDNLEENQYLVYPLSFY</sequence>
<dbReference type="AlphaFoldDB" id="A0A9D1KKA9"/>
<feature type="non-terminal residue" evidence="1">
    <location>
        <position position="1"/>
    </location>
</feature>
<dbReference type="Proteomes" id="UP000886758">
    <property type="component" value="Unassembled WGS sequence"/>
</dbReference>
<gene>
    <name evidence="1" type="ORF">IAD46_03890</name>
</gene>
<reference evidence="1" key="2">
    <citation type="journal article" date="2021" name="PeerJ">
        <title>Extensive microbial diversity within the chicken gut microbiome revealed by metagenomics and culture.</title>
        <authorList>
            <person name="Gilroy R."/>
            <person name="Ravi A."/>
            <person name="Getino M."/>
            <person name="Pursley I."/>
            <person name="Horton D.L."/>
            <person name="Alikhan N.F."/>
            <person name="Baker D."/>
            <person name="Gharbi K."/>
            <person name="Hall N."/>
            <person name="Watson M."/>
            <person name="Adriaenssens E.M."/>
            <person name="Foster-Nyarko E."/>
            <person name="Jarju S."/>
            <person name="Secka A."/>
            <person name="Antonio M."/>
            <person name="Oren A."/>
            <person name="Chaudhuri R.R."/>
            <person name="La Ragione R."/>
            <person name="Hildebrand F."/>
            <person name="Pallen M.J."/>
        </authorList>
    </citation>
    <scope>NUCLEOTIDE SEQUENCE</scope>
    <source>
        <strain evidence="1">ChiW17-6978</strain>
    </source>
</reference>
<accession>A0A9D1KKA9</accession>
<protein>
    <submittedName>
        <fullName evidence="1">Dihydrodipicolinate reductase</fullName>
    </submittedName>
</protein>
<evidence type="ECO:0000313" key="2">
    <source>
        <dbReference type="Proteomes" id="UP000886758"/>
    </source>
</evidence>
<reference evidence="1" key="1">
    <citation type="submission" date="2020-10" db="EMBL/GenBank/DDBJ databases">
        <authorList>
            <person name="Gilroy R."/>
        </authorList>
    </citation>
    <scope>NUCLEOTIDE SEQUENCE</scope>
    <source>
        <strain evidence="1">ChiW17-6978</strain>
    </source>
</reference>